<dbReference type="AlphaFoldDB" id="A0A5D2FD20"/>
<evidence type="ECO:0000313" key="2">
    <source>
        <dbReference type="EMBL" id="TYH03741.1"/>
    </source>
</evidence>
<name>A0A5D2FD20_GOSDA</name>
<dbReference type="Proteomes" id="UP000323506">
    <property type="component" value="Chromosome A09"/>
</dbReference>
<accession>A0A5D2FD20</accession>
<keyword evidence="3" id="KW-1185">Reference proteome</keyword>
<dbReference type="PANTHER" id="PTHR31360">
    <property type="match status" value="1"/>
</dbReference>
<evidence type="ECO:0000256" key="1">
    <source>
        <dbReference type="ARBA" id="ARBA00009740"/>
    </source>
</evidence>
<proteinExistence type="inferred from homology"/>
<gene>
    <name evidence="2" type="ORF">ES288_A09G243400v1</name>
</gene>
<comment type="similarity">
    <text evidence="1">Belongs to the OBAP family.</text>
</comment>
<evidence type="ECO:0000313" key="3">
    <source>
        <dbReference type="Proteomes" id="UP000323506"/>
    </source>
</evidence>
<dbReference type="PANTHER" id="PTHR31360:SF0">
    <property type="entry name" value="OIL BODY-ASSOCIATED PROTEIN 1B"/>
    <property type="match status" value="1"/>
</dbReference>
<reference evidence="2 3" key="1">
    <citation type="submission" date="2019-06" db="EMBL/GenBank/DDBJ databases">
        <title>WGS assembly of Gossypium darwinii.</title>
        <authorList>
            <person name="Chen Z.J."/>
            <person name="Sreedasyam A."/>
            <person name="Ando A."/>
            <person name="Song Q."/>
            <person name="De L."/>
            <person name="Hulse-Kemp A."/>
            <person name="Ding M."/>
            <person name="Ye W."/>
            <person name="Kirkbride R."/>
            <person name="Jenkins J."/>
            <person name="Plott C."/>
            <person name="Lovell J."/>
            <person name="Lin Y.-M."/>
            <person name="Vaughn R."/>
            <person name="Liu B."/>
            <person name="Li W."/>
            <person name="Simpson S."/>
            <person name="Scheffler B."/>
            <person name="Saski C."/>
            <person name="Grover C."/>
            <person name="Hu G."/>
            <person name="Conover J."/>
            <person name="Carlson J."/>
            <person name="Shu S."/>
            <person name="Boston L."/>
            <person name="Williams M."/>
            <person name="Peterson D."/>
            <person name="Mcgee K."/>
            <person name="Jones D."/>
            <person name="Wendel J."/>
            <person name="Stelly D."/>
            <person name="Grimwood J."/>
            <person name="Schmutz J."/>
        </authorList>
    </citation>
    <scope>NUCLEOTIDE SEQUENCE [LARGE SCALE GENOMIC DNA]</scope>
    <source>
        <strain evidence="2">1808015.09</strain>
    </source>
</reference>
<protein>
    <submittedName>
        <fullName evidence="2">Uncharacterized protein</fullName>
    </submittedName>
</protein>
<dbReference type="Pfam" id="PF06884">
    <property type="entry name" value="DUF1264"/>
    <property type="match status" value="2"/>
</dbReference>
<dbReference type="EMBL" id="CM017696">
    <property type="protein sequence ID" value="TYH03741.1"/>
    <property type="molecule type" value="Genomic_DNA"/>
</dbReference>
<dbReference type="InterPro" id="IPR010686">
    <property type="entry name" value="OBAP-like"/>
</dbReference>
<organism evidence="2 3">
    <name type="scientific">Gossypium darwinii</name>
    <name type="common">Darwin's cotton</name>
    <name type="synonym">Gossypium barbadense var. darwinii</name>
    <dbReference type="NCBI Taxonomy" id="34276"/>
    <lineage>
        <taxon>Eukaryota</taxon>
        <taxon>Viridiplantae</taxon>
        <taxon>Streptophyta</taxon>
        <taxon>Embryophyta</taxon>
        <taxon>Tracheophyta</taxon>
        <taxon>Spermatophyta</taxon>
        <taxon>Magnoliopsida</taxon>
        <taxon>eudicotyledons</taxon>
        <taxon>Gunneridae</taxon>
        <taxon>Pentapetalae</taxon>
        <taxon>rosids</taxon>
        <taxon>malvids</taxon>
        <taxon>Malvales</taxon>
        <taxon>Malvaceae</taxon>
        <taxon>Malvoideae</taxon>
        <taxon>Gossypium</taxon>
    </lineage>
</organism>
<sequence>MYHPQVPGEPTQTTTSLVETATGAIQSFRPIKQIHQHLCAFHFFGYDMTRQVEAHHFCAHQNEEMRQCLIYDTPEADAKLIGLDGVLFMPRVPGPIERQDLDKVCKTYGKTIHFWQVDKGDNLPLGLPQLMMTLTRDGQLYDELARDVEKRFGVSFEKERAKRADMEGPTHGIHPLANGGGKGLITKLRELHCNRTDPSFASSQL</sequence>